<keyword evidence="8 12" id="KW-1133">Transmembrane helix</keyword>
<dbReference type="InterPro" id="IPR042240">
    <property type="entry name" value="CHASE_sf"/>
</dbReference>
<evidence type="ECO:0000256" key="12">
    <source>
        <dbReference type="SAM" id="Phobius"/>
    </source>
</evidence>
<comment type="catalytic activity">
    <reaction evidence="1">
        <text>ATP + protein L-histidine = ADP + protein N-phospho-L-histidine.</text>
        <dbReference type="EC" id="2.7.13.3"/>
    </reaction>
</comment>
<dbReference type="InterPro" id="IPR050736">
    <property type="entry name" value="Sensor_HK_Regulatory"/>
</dbReference>
<keyword evidence="9" id="KW-0902">Two-component regulatory system</keyword>
<evidence type="ECO:0000256" key="9">
    <source>
        <dbReference type="ARBA" id="ARBA00023012"/>
    </source>
</evidence>
<evidence type="ECO:0000256" key="8">
    <source>
        <dbReference type="ARBA" id="ARBA00022989"/>
    </source>
</evidence>
<dbReference type="PANTHER" id="PTHR43711:SF1">
    <property type="entry name" value="HISTIDINE KINASE 1"/>
    <property type="match status" value="1"/>
</dbReference>
<dbReference type="PROSITE" id="PS50109">
    <property type="entry name" value="HIS_KIN"/>
    <property type="match status" value="1"/>
</dbReference>
<dbReference type="Gene3D" id="1.10.287.130">
    <property type="match status" value="1"/>
</dbReference>
<sequence length="596" mass="67738">MKKTAKIAQKSIIDRLLQAPATPWAVLVIALIITGFAWHIADRAVDKRIAERFEYQATDIVSAITKRMQEYEVVLRSGLGLFKASESVSREEWKAFTDNLNIEKYYPGIQGIGFSLMVPPEKKEAHEQALRAEGFPDYRIKPDGKRDMYSAIIYLEPFDWRNQRAFGYDMFSQETRRKAMEQARDTGVPAMSGRVTLVQETKEDVQYGFLLYLPLYKKHTALGTVQQRRGALVGYVYSPFRAKDLMQGILLAAQEDISFEIYDGATPSPETILYNHAESKNLFYNTKAHKPQYDGLYNITIGGRTWSLYLYSKPGFVPQSEANQPLFLAVGGILFDLMLFFIILTSSKKRQLAEALAKEMTKELEEKSKELSHSNDELEQFVYTVSHDLKSPLVTSMGFIGIVNKLAQRGDYEKAVEKLQKVIEANNRMGQLINDLVELSRVGRIDLDKKQLDMNLLLKKLQEEKQRRFDSANIRLTIEKNLPPIHGNESRVLQVFENLLSNALKYAVKPEGTEVTIGGTSKNKEVIFYVKDDGPGIEPNFHEKIFGLFQRLDNEAEGTGIGLAVVKKVMQFHEGKIWVESSPGKGATFWLSFPIK</sequence>
<feature type="domain" description="CHASE" evidence="14">
    <location>
        <begin position="84"/>
        <end position="309"/>
    </location>
</feature>
<dbReference type="PROSITE" id="PS50839">
    <property type="entry name" value="CHASE"/>
    <property type="match status" value="1"/>
</dbReference>
<feature type="coiled-coil region" evidence="11">
    <location>
        <begin position="350"/>
        <end position="381"/>
    </location>
</feature>
<dbReference type="CDD" id="cd00082">
    <property type="entry name" value="HisKA"/>
    <property type="match status" value="1"/>
</dbReference>
<dbReference type="InterPro" id="IPR006189">
    <property type="entry name" value="CHASE_dom"/>
</dbReference>
<dbReference type="Gene3D" id="3.30.450.350">
    <property type="entry name" value="CHASE domain"/>
    <property type="match status" value="1"/>
</dbReference>
<evidence type="ECO:0000256" key="6">
    <source>
        <dbReference type="ARBA" id="ARBA00022692"/>
    </source>
</evidence>
<evidence type="ECO:0000313" key="15">
    <source>
        <dbReference type="EMBL" id="XCN75279.1"/>
    </source>
</evidence>
<evidence type="ECO:0000256" key="1">
    <source>
        <dbReference type="ARBA" id="ARBA00000085"/>
    </source>
</evidence>
<protein>
    <recommendedName>
        <fullName evidence="3">histidine kinase</fullName>
        <ecNumber evidence="3">2.7.13.3</ecNumber>
    </recommendedName>
</protein>
<organism evidence="15">
    <name type="scientific">Candidatus Electrothrix aestuarii</name>
    <dbReference type="NCBI Taxonomy" id="3062594"/>
    <lineage>
        <taxon>Bacteria</taxon>
        <taxon>Pseudomonadati</taxon>
        <taxon>Thermodesulfobacteriota</taxon>
        <taxon>Desulfobulbia</taxon>
        <taxon>Desulfobulbales</taxon>
        <taxon>Desulfobulbaceae</taxon>
        <taxon>Candidatus Electrothrix</taxon>
    </lineage>
</organism>
<name>A0AAU8M1E7_9BACT</name>
<dbReference type="EC" id="2.7.13.3" evidence="3"/>
<evidence type="ECO:0000256" key="3">
    <source>
        <dbReference type="ARBA" id="ARBA00012438"/>
    </source>
</evidence>
<evidence type="ECO:0000256" key="2">
    <source>
        <dbReference type="ARBA" id="ARBA00004370"/>
    </source>
</evidence>
<keyword evidence="5" id="KW-0808">Transferase</keyword>
<dbReference type="InterPro" id="IPR003661">
    <property type="entry name" value="HisK_dim/P_dom"/>
</dbReference>
<dbReference type="GO" id="GO:0016020">
    <property type="term" value="C:membrane"/>
    <property type="evidence" value="ECO:0007669"/>
    <property type="project" value="UniProtKB-SubCell"/>
</dbReference>
<keyword evidence="10 12" id="KW-0472">Membrane</keyword>
<dbReference type="SMART" id="SM00387">
    <property type="entry name" value="HATPase_c"/>
    <property type="match status" value="1"/>
</dbReference>
<dbReference type="InterPro" id="IPR036097">
    <property type="entry name" value="HisK_dim/P_sf"/>
</dbReference>
<dbReference type="KEGG" id="eaj:Q3M24_11290"/>
<evidence type="ECO:0000259" key="13">
    <source>
        <dbReference type="PROSITE" id="PS50109"/>
    </source>
</evidence>
<dbReference type="GO" id="GO:0000155">
    <property type="term" value="F:phosphorelay sensor kinase activity"/>
    <property type="evidence" value="ECO:0007669"/>
    <property type="project" value="InterPro"/>
</dbReference>
<dbReference type="AlphaFoldDB" id="A0AAU8M1E7"/>
<evidence type="ECO:0000256" key="7">
    <source>
        <dbReference type="ARBA" id="ARBA00022777"/>
    </source>
</evidence>
<accession>A0AAU8M1E7</accession>
<keyword evidence="4" id="KW-0597">Phosphoprotein</keyword>
<dbReference type="InterPro" id="IPR005467">
    <property type="entry name" value="His_kinase_dom"/>
</dbReference>
<gene>
    <name evidence="15" type="ORF">Q3M24_11290</name>
</gene>
<dbReference type="SUPFAM" id="SSF55874">
    <property type="entry name" value="ATPase domain of HSP90 chaperone/DNA topoisomerase II/histidine kinase"/>
    <property type="match status" value="1"/>
</dbReference>
<evidence type="ECO:0000259" key="14">
    <source>
        <dbReference type="PROSITE" id="PS50839"/>
    </source>
</evidence>
<feature type="domain" description="Histidine kinase" evidence="13">
    <location>
        <begin position="384"/>
        <end position="596"/>
    </location>
</feature>
<dbReference type="Pfam" id="PF03924">
    <property type="entry name" value="CHASE"/>
    <property type="match status" value="1"/>
</dbReference>
<evidence type="ECO:0000256" key="4">
    <source>
        <dbReference type="ARBA" id="ARBA00022553"/>
    </source>
</evidence>
<dbReference type="SMART" id="SM00388">
    <property type="entry name" value="HisKA"/>
    <property type="match status" value="1"/>
</dbReference>
<evidence type="ECO:0000256" key="10">
    <source>
        <dbReference type="ARBA" id="ARBA00023136"/>
    </source>
</evidence>
<dbReference type="PANTHER" id="PTHR43711">
    <property type="entry name" value="TWO-COMPONENT HISTIDINE KINASE"/>
    <property type="match status" value="1"/>
</dbReference>
<evidence type="ECO:0000256" key="11">
    <source>
        <dbReference type="SAM" id="Coils"/>
    </source>
</evidence>
<dbReference type="Pfam" id="PF00512">
    <property type="entry name" value="HisKA"/>
    <property type="match status" value="1"/>
</dbReference>
<dbReference type="SMART" id="SM01079">
    <property type="entry name" value="CHASE"/>
    <property type="match status" value="1"/>
</dbReference>
<dbReference type="InterPro" id="IPR004358">
    <property type="entry name" value="Sig_transdc_His_kin-like_C"/>
</dbReference>
<proteinExistence type="predicted"/>
<feature type="transmembrane region" description="Helical" evidence="12">
    <location>
        <begin position="21"/>
        <end position="41"/>
    </location>
</feature>
<dbReference type="EMBL" id="CP159373">
    <property type="protein sequence ID" value="XCN75279.1"/>
    <property type="molecule type" value="Genomic_DNA"/>
</dbReference>
<comment type="subcellular location">
    <subcellularLocation>
        <location evidence="2">Membrane</location>
    </subcellularLocation>
</comment>
<keyword evidence="7" id="KW-0418">Kinase</keyword>
<dbReference type="InterPro" id="IPR036890">
    <property type="entry name" value="HATPase_C_sf"/>
</dbReference>
<dbReference type="SUPFAM" id="SSF47384">
    <property type="entry name" value="Homodimeric domain of signal transducing histidine kinase"/>
    <property type="match status" value="1"/>
</dbReference>
<dbReference type="Gene3D" id="3.30.565.10">
    <property type="entry name" value="Histidine kinase-like ATPase, C-terminal domain"/>
    <property type="match status" value="1"/>
</dbReference>
<keyword evidence="6 12" id="KW-0812">Transmembrane</keyword>
<evidence type="ECO:0000256" key="5">
    <source>
        <dbReference type="ARBA" id="ARBA00022679"/>
    </source>
</evidence>
<keyword evidence="11" id="KW-0175">Coiled coil</keyword>
<dbReference type="Pfam" id="PF02518">
    <property type="entry name" value="HATPase_c"/>
    <property type="match status" value="1"/>
</dbReference>
<dbReference type="PRINTS" id="PR00344">
    <property type="entry name" value="BCTRLSENSOR"/>
</dbReference>
<reference evidence="15" key="1">
    <citation type="journal article" date="2024" name="Syst. Appl. Microbiol.">
        <title>First single-strain enrichments of Electrothrix cable bacteria, description of E. aestuarii sp. nov. and E. rattekaaiensis sp. nov., and proposal of a cable bacteria taxonomy following the rules of the SeqCode.</title>
        <authorList>
            <person name="Plum-Jensen L.E."/>
            <person name="Schramm A."/>
            <person name="Marshall I.P.G."/>
        </authorList>
    </citation>
    <scope>NUCLEOTIDE SEQUENCE</scope>
    <source>
        <strain evidence="15">Rat1</strain>
    </source>
</reference>
<dbReference type="FunFam" id="3.30.565.10:FF:000006">
    <property type="entry name" value="Sensor histidine kinase WalK"/>
    <property type="match status" value="1"/>
</dbReference>
<reference evidence="15" key="2">
    <citation type="submission" date="2024-06" db="EMBL/GenBank/DDBJ databases">
        <authorList>
            <person name="Plum-Jensen L.E."/>
            <person name="Schramm A."/>
            <person name="Marshall I.P.G."/>
        </authorList>
    </citation>
    <scope>NUCLEOTIDE SEQUENCE</scope>
    <source>
        <strain evidence="15">Rat1</strain>
    </source>
</reference>
<dbReference type="InterPro" id="IPR003594">
    <property type="entry name" value="HATPase_dom"/>
</dbReference>